<dbReference type="Pfam" id="PF03787">
    <property type="entry name" value="RAMPs"/>
    <property type="match status" value="1"/>
</dbReference>
<evidence type="ECO:0000259" key="2">
    <source>
        <dbReference type="Pfam" id="PF03787"/>
    </source>
</evidence>
<dbReference type="GO" id="GO:0051607">
    <property type="term" value="P:defense response to virus"/>
    <property type="evidence" value="ECO:0007669"/>
    <property type="project" value="UniProtKB-KW"/>
</dbReference>
<organism evidence="3 4">
    <name type="scientific">Clostridium botulinum (strain 657 / Type Ba4)</name>
    <dbReference type="NCBI Taxonomy" id="515621"/>
    <lineage>
        <taxon>Bacteria</taxon>
        <taxon>Bacillati</taxon>
        <taxon>Bacillota</taxon>
        <taxon>Clostridia</taxon>
        <taxon>Eubacteriales</taxon>
        <taxon>Clostridiaceae</taxon>
        <taxon>Clostridium</taxon>
    </lineage>
</organism>
<evidence type="ECO:0000313" key="3">
    <source>
        <dbReference type="EMBL" id="ACQ52182.1"/>
    </source>
</evidence>
<proteinExistence type="predicted"/>
<name>A0A3F2ZTT3_CLOB6</name>
<feature type="domain" description="CRISPR type III-associated protein" evidence="2">
    <location>
        <begin position="87"/>
        <end position="276"/>
    </location>
</feature>
<evidence type="ECO:0000256" key="1">
    <source>
        <dbReference type="ARBA" id="ARBA00023118"/>
    </source>
</evidence>
<dbReference type="KEGG" id="cbi:CLJ_B2378"/>
<dbReference type="PANTHER" id="PTHR39965">
    <property type="entry name" value="CRISPR SYSTEM CMR SUBUNIT CMR6"/>
    <property type="match status" value="1"/>
</dbReference>
<gene>
    <name evidence="3" type="ordered locus">CLJ_B2378</name>
</gene>
<accession>A0A3F2ZTT3</accession>
<protein>
    <submittedName>
        <fullName evidence="3">Crispr-associated ramp protein, Cmr6 family</fullName>
    </submittedName>
</protein>
<dbReference type="AlphaFoldDB" id="A0A3F2ZTT3"/>
<keyword evidence="1" id="KW-0051">Antiviral defense</keyword>
<evidence type="ECO:0000313" key="4">
    <source>
        <dbReference type="Proteomes" id="UP000002333"/>
    </source>
</evidence>
<dbReference type="NCBIfam" id="TIGR01898">
    <property type="entry name" value="cas_TM1791_cmr6"/>
    <property type="match status" value="1"/>
</dbReference>
<dbReference type="EMBL" id="CP001083">
    <property type="protein sequence ID" value="ACQ52182.1"/>
    <property type="molecule type" value="Genomic_DNA"/>
</dbReference>
<dbReference type="Proteomes" id="UP000002333">
    <property type="component" value="Chromosome"/>
</dbReference>
<dbReference type="InterPro" id="IPR005537">
    <property type="entry name" value="RAMP_III_fam"/>
</dbReference>
<reference evidence="4" key="2">
    <citation type="submission" date="2008-05" db="EMBL/GenBank/DDBJ databases">
        <title>Genome sequence of Clostridium botulinum Ba4 strain 657.</title>
        <authorList>
            <person name="Shrivastava S."/>
            <person name="Brown J.L."/>
            <person name="Bruce D."/>
            <person name="Detter C."/>
            <person name="Munk C."/>
            <person name="Smith L.A."/>
            <person name="Smith T.J."/>
            <person name="Sutton G."/>
            <person name="Brettin T.S."/>
        </authorList>
    </citation>
    <scope>NUCLEOTIDE SEQUENCE [LARGE SCALE GENOMIC DNA]</scope>
    <source>
        <strain evidence="4">657 / Type Ba4</strain>
    </source>
</reference>
<dbReference type="InterPro" id="IPR010172">
    <property type="entry name" value="CRISPR-assoc_prot_TM1791"/>
</dbReference>
<reference evidence="3 4" key="1">
    <citation type="journal article" date="2007" name="PLoS ONE">
        <title>Analysis of the neurotoxin complex genes in Clostridium botulinum A1-A4 and B1 strains: BoNT/A3, /Ba4 and /B1 clusters are located within plasmids.</title>
        <authorList>
            <person name="Smith T.J."/>
            <person name="Hill K.K."/>
            <person name="Foley B.T."/>
            <person name="Detter J.C."/>
            <person name="Munk A.C."/>
            <person name="Bruce D.C."/>
            <person name="Doggett N.A."/>
            <person name="Smith L.A."/>
            <person name="Marks J.D."/>
            <person name="Xie G."/>
            <person name="Brettin T.S."/>
        </authorList>
    </citation>
    <scope>NUCLEOTIDE SEQUENCE [LARGE SCALE GENOMIC DNA]</scope>
    <source>
        <strain evidence="4">657 / Type Ba4</strain>
    </source>
</reference>
<dbReference type="PANTHER" id="PTHR39965:SF1">
    <property type="entry name" value="CRISPR SYSTEM CMR SUBUNIT CMR6"/>
    <property type="match status" value="1"/>
</dbReference>
<sequence length="344" mass="40120">MGSKQDECNLIYSLQRNIVRESGSKKERRYLGKIETNNEKIKCIREIQRLKPYYHQSIVKEYIKSIKKYCRELNFLVNEMEGITSYRLVVGLGNPSVTETSMTLHNIYGIPYIPGQALKGITRSYFLQKYFDIEKKEFGIIKINAAEFKAKELYKIIFGDDYYGEANEKGSIIFFDAFPVSDEIIIEKDVMTPHYSNYYGKGWNPTDEFSTNPIPFYTVKNTKFNFLFALIKEEIRMNEEKIIYAEDLKNFVSKLIKEALEEHGVGAKTSVGYGYFNDVKVIEDKKTKKRLSPNDIQLQLNQINKILDKNKKHEAIMNFYANNDVSKLGKEQKSQLAKYMKECL</sequence>